<reference evidence="2 3" key="1">
    <citation type="submission" date="2013-02" db="EMBL/GenBank/DDBJ databases">
        <authorList>
            <person name="Fiebig A."/>
            <person name="Goeker M."/>
            <person name="Klenk H.-P.P."/>
        </authorList>
    </citation>
    <scope>NUCLEOTIDE SEQUENCE [LARGE SCALE GENOMIC DNA]</scope>
    <source>
        <strain evidence="2 3">DSM 19309</strain>
    </source>
</reference>
<dbReference type="Gene3D" id="3.40.140.10">
    <property type="entry name" value="Cytidine Deaminase, domain 2"/>
    <property type="match status" value="1"/>
</dbReference>
<dbReference type="OrthoDB" id="9802676at2"/>
<accession>A0A017HTG3</accession>
<dbReference type="PATRIC" id="fig|442562.3.peg.836"/>
<name>A0A017HTG3_9RHOB</name>
<protein>
    <submittedName>
        <fullName evidence="2">Cytidine/deoxycytidylate deaminase family protein</fullName>
    </submittedName>
</protein>
<dbReference type="GO" id="GO:0052717">
    <property type="term" value="F:tRNA-specific adenosine-34 deaminase activity"/>
    <property type="evidence" value="ECO:0007669"/>
    <property type="project" value="TreeGrafter"/>
</dbReference>
<proteinExistence type="predicted"/>
<evidence type="ECO:0000313" key="3">
    <source>
        <dbReference type="Proteomes" id="UP000019666"/>
    </source>
</evidence>
<gene>
    <name evidence="2" type="ORF">Rumeso_00842</name>
</gene>
<dbReference type="RefSeq" id="WP_051521416.1">
    <property type="nucleotide sequence ID" value="NZ_KK088593.1"/>
</dbReference>
<dbReference type="EMBL" id="AOSK01000024">
    <property type="protein sequence ID" value="EYD77676.1"/>
    <property type="molecule type" value="Genomic_DNA"/>
</dbReference>
<feature type="domain" description="CMP/dCMP-type deaminase" evidence="1">
    <location>
        <begin position="13"/>
        <end position="124"/>
    </location>
</feature>
<keyword evidence="3" id="KW-1185">Reference proteome</keyword>
<dbReference type="PANTHER" id="PTHR11079:SF202">
    <property type="entry name" value="TRNA-SPECIFIC ADENOSINE DEAMINASE"/>
    <property type="match status" value="1"/>
</dbReference>
<dbReference type="STRING" id="442562.Rumeso_00842"/>
<dbReference type="PROSITE" id="PS51747">
    <property type="entry name" value="CYT_DCMP_DEAMINASES_2"/>
    <property type="match status" value="1"/>
</dbReference>
<dbReference type="CDD" id="cd01285">
    <property type="entry name" value="nucleoside_deaminase"/>
    <property type="match status" value="1"/>
</dbReference>
<dbReference type="PANTHER" id="PTHR11079">
    <property type="entry name" value="CYTOSINE DEAMINASE FAMILY MEMBER"/>
    <property type="match status" value="1"/>
</dbReference>
<dbReference type="HOGENOM" id="CLU_025810_5_1_5"/>
<dbReference type="AlphaFoldDB" id="A0A017HTG3"/>
<dbReference type="InterPro" id="IPR002125">
    <property type="entry name" value="CMP_dCMP_dom"/>
</dbReference>
<sequence>MDSAVQAERQPTGADVELVREAMRLAQASLDSGNHPFGALLAGPDGEILIRAENTYSTDRLGHVELNVAREAARRYSPEFLAGCTLVTSVEPCAMCAGGTYWAGIGRVVFGMTEHRLGEITGDHPENMTLALPCREVFAAGRRKVEVVGPILELDAEIARAHRDFW</sequence>
<dbReference type="Proteomes" id="UP000019666">
    <property type="component" value="Unassembled WGS sequence"/>
</dbReference>
<dbReference type="InterPro" id="IPR016193">
    <property type="entry name" value="Cytidine_deaminase-like"/>
</dbReference>
<dbReference type="Pfam" id="PF00383">
    <property type="entry name" value="dCMP_cyt_deam_1"/>
    <property type="match status" value="1"/>
</dbReference>
<comment type="caution">
    <text evidence="2">The sequence shown here is derived from an EMBL/GenBank/DDBJ whole genome shotgun (WGS) entry which is preliminary data.</text>
</comment>
<dbReference type="GO" id="GO:0002100">
    <property type="term" value="P:tRNA wobble adenosine to inosine editing"/>
    <property type="evidence" value="ECO:0007669"/>
    <property type="project" value="TreeGrafter"/>
</dbReference>
<dbReference type="FunFam" id="3.40.140.10:FF:000051">
    <property type="entry name" value="Nucleoside deaminase"/>
    <property type="match status" value="1"/>
</dbReference>
<evidence type="ECO:0000313" key="2">
    <source>
        <dbReference type="EMBL" id="EYD77676.1"/>
    </source>
</evidence>
<evidence type="ECO:0000259" key="1">
    <source>
        <dbReference type="PROSITE" id="PS51747"/>
    </source>
</evidence>
<dbReference type="SUPFAM" id="SSF53927">
    <property type="entry name" value="Cytidine deaminase-like"/>
    <property type="match status" value="1"/>
</dbReference>
<organism evidence="2 3">
    <name type="scientific">Rubellimicrobium mesophilum DSM 19309</name>
    <dbReference type="NCBI Taxonomy" id="442562"/>
    <lineage>
        <taxon>Bacteria</taxon>
        <taxon>Pseudomonadati</taxon>
        <taxon>Pseudomonadota</taxon>
        <taxon>Alphaproteobacteria</taxon>
        <taxon>Rhodobacterales</taxon>
        <taxon>Roseobacteraceae</taxon>
        <taxon>Rubellimicrobium</taxon>
    </lineage>
</organism>